<dbReference type="Gene3D" id="3.40.630.30">
    <property type="match status" value="1"/>
</dbReference>
<name>A0ABX2TE85_9PROT</name>
<dbReference type="SUPFAM" id="SSF55729">
    <property type="entry name" value="Acyl-CoA N-acyltransferases (Nat)"/>
    <property type="match status" value="1"/>
</dbReference>
<keyword evidence="1" id="KW-0808">Transferase</keyword>
<accession>A0ABX2TE85</accession>
<dbReference type="InterPro" id="IPR000182">
    <property type="entry name" value="GNAT_dom"/>
</dbReference>
<dbReference type="CDD" id="cd04301">
    <property type="entry name" value="NAT_SF"/>
    <property type="match status" value="1"/>
</dbReference>
<gene>
    <name evidence="4" type="ORF">HND93_23320</name>
</gene>
<keyword evidence="2" id="KW-0012">Acyltransferase</keyword>
<sequence>MSASDTVIREAQPTDAPGIAHVHVATWRTTYPGLVPASFLVGMSEDQAARRWSGLLLTREPGHGTFVAVDARGAVVGFATCGPRRGGFPDFGGEFYAIYLLDEVQGTGIGRRLMAAMADRLLEHGTRTACVWCLRDNPARWFYERMGGARAAERPIQFAGSSLVEIAYGWQDLHPLARMSAGA</sequence>
<reference evidence="4 5" key="1">
    <citation type="submission" date="2020-05" db="EMBL/GenBank/DDBJ databases">
        <title>Azospirillum oleiclasticum sp. nov, a nitrogen-fixing and heavy crude oil-emulsifying bacterium isolated from the crude oil of Yumen Oilfield.</title>
        <authorList>
            <person name="Wu D."/>
            <person name="Cai M."/>
            <person name="Zhang X."/>
        </authorList>
    </citation>
    <scope>NUCLEOTIDE SEQUENCE [LARGE SCALE GENOMIC DNA]</scope>
    <source>
        <strain evidence="4 5">ROY-1-1-2</strain>
    </source>
</reference>
<dbReference type="PANTHER" id="PTHR43877">
    <property type="entry name" value="AMINOALKYLPHOSPHONATE N-ACETYLTRANSFERASE-RELATED-RELATED"/>
    <property type="match status" value="1"/>
</dbReference>
<dbReference type="Proteomes" id="UP000584642">
    <property type="component" value="Unassembled WGS sequence"/>
</dbReference>
<protein>
    <submittedName>
        <fullName evidence="4">GNAT family N-acetyltransferase</fullName>
    </submittedName>
</protein>
<evidence type="ECO:0000256" key="2">
    <source>
        <dbReference type="ARBA" id="ARBA00023315"/>
    </source>
</evidence>
<evidence type="ECO:0000313" key="5">
    <source>
        <dbReference type="Proteomes" id="UP000584642"/>
    </source>
</evidence>
<evidence type="ECO:0000313" key="4">
    <source>
        <dbReference type="EMBL" id="NYZ22652.1"/>
    </source>
</evidence>
<dbReference type="RefSeq" id="WP_180284433.1">
    <property type="nucleotide sequence ID" value="NZ_JABFDB010000021.1"/>
</dbReference>
<organism evidence="4 5">
    <name type="scientific">Azospirillum oleiclasticum</name>
    <dbReference type="NCBI Taxonomy" id="2735135"/>
    <lineage>
        <taxon>Bacteria</taxon>
        <taxon>Pseudomonadati</taxon>
        <taxon>Pseudomonadota</taxon>
        <taxon>Alphaproteobacteria</taxon>
        <taxon>Rhodospirillales</taxon>
        <taxon>Azospirillaceae</taxon>
        <taxon>Azospirillum</taxon>
    </lineage>
</organism>
<dbReference type="Pfam" id="PF00583">
    <property type="entry name" value="Acetyltransf_1"/>
    <property type="match status" value="1"/>
</dbReference>
<evidence type="ECO:0000256" key="1">
    <source>
        <dbReference type="ARBA" id="ARBA00022679"/>
    </source>
</evidence>
<evidence type="ECO:0000259" key="3">
    <source>
        <dbReference type="PROSITE" id="PS51186"/>
    </source>
</evidence>
<feature type="domain" description="N-acetyltransferase" evidence="3">
    <location>
        <begin position="6"/>
        <end position="175"/>
    </location>
</feature>
<dbReference type="InterPro" id="IPR050832">
    <property type="entry name" value="Bact_Acetyltransf"/>
</dbReference>
<dbReference type="InterPro" id="IPR016181">
    <property type="entry name" value="Acyl_CoA_acyltransferase"/>
</dbReference>
<dbReference type="EMBL" id="JABFDB010000021">
    <property type="protein sequence ID" value="NYZ22652.1"/>
    <property type="molecule type" value="Genomic_DNA"/>
</dbReference>
<comment type="caution">
    <text evidence="4">The sequence shown here is derived from an EMBL/GenBank/DDBJ whole genome shotgun (WGS) entry which is preliminary data.</text>
</comment>
<dbReference type="PROSITE" id="PS51186">
    <property type="entry name" value="GNAT"/>
    <property type="match status" value="1"/>
</dbReference>
<keyword evidence="5" id="KW-1185">Reference proteome</keyword>
<proteinExistence type="predicted"/>